<dbReference type="EMBL" id="NPEX01000383">
    <property type="protein sequence ID" value="RAI38146.1"/>
    <property type="molecule type" value="Genomic_DNA"/>
</dbReference>
<dbReference type="InterPro" id="IPR048822">
    <property type="entry name" value="PDDEXK_13"/>
</dbReference>
<feature type="domain" description="PD-(D/E)XK nuclease-like" evidence="1">
    <location>
        <begin position="1"/>
        <end position="273"/>
    </location>
</feature>
<evidence type="ECO:0000313" key="2">
    <source>
        <dbReference type="EMBL" id="RAI38146.1"/>
    </source>
</evidence>
<name>A0A327KJ43_9BRAD</name>
<accession>A0A327KJ43</accession>
<comment type="caution">
    <text evidence="2">The sequence shown here is derived from an EMBL/GenBank/DDBJ whole genome shotgun (WGS) entry which is preliminary data.</text>
</comment>
<dbReference type="AlphaFoldDB" id="A0A327KJ43"/>
<sequence length="281" mass="32269">MWREAEGLPRGSYKDEKGRWRTIGSCLKRAAAQDGGNFMSPEIAALVRREVAYREDGALFDQQRLFTNLLSSHPLTFNLFGPLKKDLDAATRLHRKLFPDLVHEVTEILFEHSPGRRDPSLLGDYTAFDVLLRCRGPKRKRSFIAIEVKYAETMYEPPARLRPRYDQASATSNLFINPDDGRLRDNPLQQLWRQHMLAEMARQRGDYDQGAFVVIAPRLNPRVERAVHLYSAHLHATLDRTSFGFITLEDFVDSIKAAGLTHAADWVHRRYCDFSDVDALI</sequence>
<protein>
    <recommendedName>
        <fullName evidence="1">PD-(D/E)XK nuclease-like domain-containing protein</fullName>
    </recommendedName>
</protein>
<reference evidence="2 3" key="1">
    <citation type="submission" date="2017-07" db="EMBL/GenBank/DDBJ databases">
        <title>Draft Genome Sequences of Select Purple Nonsulfur Bacteria.</title>
        <authorList>
            <person name="Lasarre B."/>
            <person name="Mckinlay J.B."/>
        </authorList>
    </citation>
    <scope>NUCLEOTIDE SEQUENCE [LARGE SCALE GENOMIC DNA]</scope>
    <source>
        <strain evidence="2 3">DSM 5909</strain>
    </source>
</reference>
<evidence type="ECO:0000259" key="1">
    <source>
        <dbReference type="Pfam" id="PF20796"/>
    </source>
</evidence>
<gene>
    <name evidence="2" type="ORF">CH341_28410</name>
</gene>
<proteinExistence type="predicted"/>
<evidence type="ECO:0000313" key="3">
    <source>
        <dbReference type="Proteomes" id="UP000249130"/>
    </source>
</evidence>
<dbReference type="Proteomes" id="UP000249130">
    <property type="component" value="Unassembled WGS sequence"/>
</dbReference>
<organism evidence="2 3">
    <name type="scientific">Rhodoplanes roseus</name>
    <dbReference type="NCBI Taxonomy" id="29409"/>
    <lineage>
        <taxon>Bacteria</taxon>
        <taxon>Pseudomonadati</taxon>
        <taxon>Pseudomonadota</taxon>
        <taxon>Alphaproteobacteria</taxon>
        <taxon>Hyphomicrobiales</taxon>
        <taxon>Nitrobacteraceae</taxon>
        <taxon>Rhodoplanes</taxon>
    </lineage>
</organism>
<keyword evidence="3" id="KW-1185">Reference proteome</keyword>
<dbReference type="OrthoDB" id="1092934at2"/>
<dbReference type="Pfam" id="PF20796">
    <property type="entry name" value="PDDEXK_13"/>
    <property type="match status" value="1"/>
</dbReference>